<dbReference type="Pfam" id="PF01443">
    <property type="entry name" value="Viral_helicase1"/>
    <property type="match status" value="1"/>
</dbReference>
<dbReference type="Pfam" id="PF13604">
    <property type="entry name" value="AAA_30"/>
    <property type="match status" value="1"/>
</dbReference>
<dbReference type="GO" id="GO:0017116">
    <property type="term" value="F:single-stranded DNA helicase activity"/>
    <property type="evidence" value="ECO:0007669"/>
    <property type="project" value="TreeGrafter"/>
</dbReference>
<dbReference type="CDD" id="cd17933">
    <property type="entry name" value="DEXSc_RecD-like"/>
    <property type="match status" value="1"/>
</dbReference>
<reference evidence="10" key="2">
    <citation type="submission" date="2014-09" db="EMBL/GenBank/DDBJ databases">
        <authorList>
            <person name="Gomez-Valero L."/>
        </authorList>
    </citation>
    <scope>NUCLEOTIDE SEQUENCE [LARGE SCALE GENOMIC DNA]</scope>
    <source>
        <strain evidence="10">ATCC33218</strain>
    </source>
</reference>
<proteinExistence type="inferred from homology"/>
<dbReference type="AlphaFoldDB" id="A0A098GI84"/>
<dbReference type="Gene3D" id="2.30.30.940">
    <property type="match status" value="1"/>
</dbReference>
<evidence type="ECO:0000256" key="2">
    <source>
        <dbReference type="ARBA" id="ARBA00022741"/>
    </source>
</evidence>
<dbReference type="GO" id="GO:0006310">
    <property type="term" value="P:DNA recombination"/>
    <property type="evidence" value="ECO:0007669"/>
    <property type="project" value="TreeGrafter"/>
</dbReference>
<dbReference type="OrthoDB" id="1634048at2"/>
<dbReference type="SUPFAM" id="SSF52540">
    <property type="entry name" value="P-loop containing nucleoside triphosphate hydrolases"/>
    <property type="match status" value="2"/>
</dbReference>
<accession>A0A098GI84</accession>
<name>A0A098GI84_LEGMI</name>
<dbReference type="PANTHER" id="PTHR43788:SF6">
    <property type="entry name" value="DNA HELICASE B"/>
    <property type="match status" value="1"/>
</dbReference>
<dbReference type="EMBL" id="LN614830">
    <property type="protein sequence ID" value="CEG62193.1"/>
    <property type="molecule type" value="Genomic_DNA"/>
</dbReference>
<feature type="domain" description="(+)RNA virus helicase C-terminal" evidence="6">
    <location>
        <begin position="649"/>
        <end position="691"/>
    </location>
</feature>
<evidence type="ECO:0000256" key="4">
    <source>
        <dbReference type="ARBA" id="ARBA00022971"/>
    </source>
</evidence>
<reference evidence="8" key="1">
    <citation type="submission" date="2014-09" db="EMBL/GenBank/DDBJ databases">
        <authorList>
            <person name="GOMEZ-VALERO Laura"/>
        </authorList>
    </citation>
    <scope>NUCLEOTIDE SEQUENCE</scope>
    <source>
        <strain evidence="8">ATCC33218</strain>
    </source>
</reference>
<dbReference type="GO" id="GO:0009338">
    <property type="term" value="C:exodeoxyribonuclease V complex"/>
    <property type="evidence" value="ECO:0007669"/>
    <property type="project" value="TreeGrafter"/>
</dbReference>
<dbReference type="RefSeq" id="WP_045100293.1">
    <property type="nucleotide sequence ID" value="NZ_FMVN01000003.1"/>
</dbReference>
<dbReference type="KEGG" id="tmc:LMI_2960"/>
<keyword evidence="5" id="KW-0175">Coiled coil</keyword>
<dbReference type="InterPro" id="IPR027351">
    <property type="entry name" value="(+)RNA_virus_helicase_core_dom"/>
</dbReference>
<dbReference type="Proteomes" id="UP000182998">
    <property type="component" value="Unassembled WGS sequence"/>
</dbReference>
<dbReference type="CDD" id="cd18809">
    <property type="entry name" value="SF1_C_RecD"/>
    <property type="match status" value="1"/>
</dbReference>
<dbReference type="Gene3D" id="3.30.930.30">
    <property type="match status" value="1"/>
</dbReference>
<keyword evidence="3" id="KW-0067">ATP-binding</keyword>
<dbReference type="HOGENOM" id="CLU_006069_0_0_6"/>
<evidence type="ECO:0000259" key="7">
    <source>
        <dbReference type="Pfam" id="PF03389"/>
    </source>
</evidence>
<dbReference type="InterPro" id="IPR027417">
    <property type="entry name" value="P-loop_NTPase"/>
</dbReference>
<dbReference type="PATRIC" id="fig|451.8.peg.762"/>
<comment type="similarity">
    <text evidence="1">Belongs to the MobA/MobL family.</text>
</comment>
<dbReference type="EMBL" id="FMVN01000003">
    <property type="protein sequence ID" value="SCY07806.1"/>
    <property type="molecule type" value="Genomic_DNA"/>
</dbReference>
<evidence type="ECO:0000259" key="6">
    <source>
        <dbReference type="Pfam" id="PF01443"/>
    </source>
</evidence>
<keyword evidence="11" id="KW-1185">Reference proteome</keyword>
<keyword evidence="4" id="KW-0184">Conjugation</keyword>
<sequence length="1004" mass="115176">MAIAFARVSIHSRSKGHSAVAASAYRTASKLFDERIGTNYDFSNRSEVVFSEILLPPGTSQKFLNREFLWNEVERVENRINSQLCKDVVLALPKELNRVQHIELARRFAQLHFVENGLACDVAIHDGNDGNPHAHILVTLRRIEGNQFSKYKARDLNPQFAKGLIVEGDYWHEQWREFQNAYFQEKDIDLAVDLNHLISERHAGRMREGSNHYLHEENELIREGRKELALHDLDNLINQISLTNSVFTRRDIERLLFKTLQSEINSSVYLAIVERLLAHKDVIHLGVNHQGIDSYTTRYQYLAEAKLLTNVEQLQARRSFVFNNDIEPFIQSYRLNEEQKEAFSFITQGENISVLIGRPGVGKSYLLKPLKEYYETNHCRVIGAALSGKVAKALQADTGIESSTIASLTYRLDKQMLKFTRHDVLVIDEAGMVDFANMAYLLDEANKAKCKVILVGDPDQLKPIQKGEIFRGIAEHTGYIELDNIRRQKNPGDKQASLDLAKGKVDAALAHYIKQGAVHLEKDEINAKQHIVSDWIHSVKECGLRNHVMLAFTRKAVSALNDKARIALQEAGQLGTSEYSYYKDNSEREIKLVVGERILLRQNDKNLGVRNGDLATICTINDKEFTAILDSGEQVTIPKSYKYIDYGYALTVHKSQGMTVDKASVLIDSKYWDRNLSFVAMTRHREKLALYADKNNHPDLKALSETLSRTKTKDNVIDWPLDYAIRVGFDPDKLIGRVINRITDIGQKVKQSWNYLINYETYLKAQEKMQNQAEREKARAMANELATYLDNKAVLKEEISIFEKEGFKGTDKTKSPIFDSLYNRITEMNKKAYELFMKVKEQPHLSPSIKDKLQQGSDRYERYMAIKTIVELPSHIKPNKESVAKALSIDVKKDYIHIARLCSQNNKNPTEVVQQIENLQKKHQQQIFNQLKVTYPVLADFEHLHSVRKKVTGFKAEQLATILEIKSKEITSNKELFIQLQEKLPHFINKLKIASQQIHTRSKE</sequence>
<dbReference type="InterPro" id="IPR050534">
    <property type="entry name" value="Coronavir_polyprotein_1ab"/>
</dbReference>
<feature type="domain" description="MobA/MobL protein" evidence="7">
    <location>
        <begin position="18"/>
        <end position="194"/>
    </location>
</feature>
<dbReference type="Pfam" id="PF03389">
    <property type="entry name" value="MobA_MobL"/>
    <property type="match status" value="1"/>
</dbReference>
<evidence type="ECO:0000313" key="8">
    <source>
        <dbReference type="EMBL" id="CEG62193.1"/>
    </source>
</evidence>
<feature type="coiled-coil region" evidence="5">
    <location>
        <begin position="759"/>
        <end position="805"/>
    </location>
</feature>
<evidence type="ECO:0000256" key="3">
    <source>
        <dbReference type="ARBA" id="ARBA00022840"/>
    </source>
</evidence>
<keyword evidence="2" id="KW-0547">Nucleotide-binding</keyword>
<evidence type="ECO:0000313" key="11">
    <source>
        <dbReference type="Proteomes" id="UP000182998"/>
    </source>
</evidence>
<gene>
    <name evidence="8" type="ORF">LMI_2960</name>
    <name evidence="9" type="ORF">SAMN02982997_00801</name>
</gene>
<dbReference type="PANTHER" id="PTHR43788">
    <property type="entry name" value="DNA2/NAM7 HELICASE FAMILY MEMBER"/>
    <property type="match status" value="1"/>
</dbReference>
<dbReference type="GO" id="GO:0005524">
    <property type="term" value="F:ATP binding"/>
    <property type="evidence" value="ECO:0007669"/>
    <property type="project" value="UniProtKB-KW"/>
</dbReference>
<dbReference type="InterPro" id="IPR014136">
    <property type="entry name" value="TraA_Ti"/>
</dbReference>
<dbReference type="InterPro" id="IPR005053">
    <property type="entry name" value="MobA_MobL"/>
</dbReference>
<dbReference type="Proteomes" id="UP000032414">
    <property type="component" value="Chromosome I"/>
</dbReference>
<evidence type="ECO:0000256" key="5">
    <source>
        <dbReference type="SAM" id="Coils"/>
    </source>
</evidence>
<dbReference type="Gene3D" id="3.40.50.300">
    <property type="entry name" value="P-loop containing nucleotide triphosphate hydrolases"/>
    <property type="match status" value="2"/>
</dbReference>
<protein>
    <submittedName>
        <fullName evidence="9">Plasmid mobilization system relaxase</fullName>
    </submittedName>
    <submittedName>
        <fullName evidence="8">TraA-like protein</fullName>
    </submittedName>
</protein>
<dbReference type="NCBIfam" id="TIGR02768">
    <property type="entry name" value="TraA_Ti"/>
    <property type="match status" value="1"/>
</dbReference>
<organism evidence="8 10">
    <name type="scientific">Legionella micdadei</name>
    <name type="common">Tatlockia micdadei</name>
    <dbReference type="NCBI Taxonomy" id="451"/>
    <lineage>
        <taxon>Bacteria</taxon>
        <taxon>Pseudomonadati</taxon>
        <taxon>Pseudomonadota</taxon>
        <taxon>Gammaproteobacteria</taxon>
        <taxon>Legionellales</taxon>
        <taxon>Legionellaceae</taxon>
        <taxon>Legionella</taxon>
    </lineage>
</organism>
<evidence type="ECO:0000313" key="9">
    <source>
        <dbReference type="EMBL" id="SCY07806.1"/>
    </source>
</evidence>
<evidence type="ECO:0000256" key="1">
    <source>
        <dbReference type="ARBA" id="ARBA00010873"/>
    </source>
</evidence>
<reference evidence="9 11" key="3">
    <citation type="submission" date="2016-10" db="EMBL/GenBank/DDBJ databases">
        <authorList>
            <person name="Varghese N."/>
            <person name="Submissions S."/>
        </authorList>
    </citation>
    <scope>NUCLEOTIDE SEQUENCE [LARGE SCALE GENOMIC DNA]</scope>
    <source>
        <strain evidence="9 11">ATCC 33218</strain>
    </source>
</reference>
<evidence type="ECO:0000313" key="10">
    <source>
        <dbReference type="Proteomes" id="UP000032414"/>
    </source>
</evidence>